<dbReference type="AlphaFoldDB" id="A0A4Y7RH38"/>
<feature type="domain" description="Oxidoreductase molybdopterin-binding" evidence="1">
    <location>
        <begin position="37"/>
        <end position="170"/>
    </location>
</feature>
<evidence type="ECO:0000313" key="2">
    <source>
        <dbReference type="EMBL" id="TEB08070.1"/>
    </source>
</evidence>
<evidence type="ECO:0000313" key="3">
    <source>
        <dbReference type="Proteomes" id="UP000298324"/>
    </source>
</evidence>
<dbReference type="EMBL" id="QFGA01000001">
    <property type="protein sequence ID" value="TEB08070.1"/>
    <property type="molecule type" value="Genomic_DNA"/>
</dbReference>
<gene>
    <name evidence="2" type="ORF">Psch_01625</name>
</gene>
<dbReference type="SUPFAM" id="SSF56524">
    <property type="entry name" value="Oxidoreductase molybdopterin-binding domain"/>
    <property type="match status" value="1"/>
</dbReference>
<dbReference type="Pfam" id="PF00174">
    <property type="entry name" value="Oxidored_molyb"/>
    <property type="match status" value="1"/>
</dbReference>
<comment type="caution">
    <text evidence="2">The sequence shown here is derived from an EMBL/GenBank/DDBJ whole genome shotgun (WGS) entry which is preliminary data.</text>
</comment>
<dbReference type="InterPro" id="IPR036374">
    <property type="entry name" value="OxRdtase_Mopterin-bd_sf"/>
</dbReference>
<dbReference type="InterPro" id="IPR000572">
    <property type="entry name" value="OxRdtase_Mopterin-bd_dom"/>
</dbReference>
<dbReference type="Gene3D" id="3.90.420.10">
    <property type="entry name" value="Oxidoreductase, molybdopterin-binding domain"/>
    <property type="match status" value="1"/>
</dbReference>
<keyword evidence="3" id="KW-1185">Reference proteome</keyword>
<accession>A0A4Y7RH38</accession>
<evidence type="ECO:0000259" key="1">
    <source>
        <dbReference type="Pfam" id="PF00174"/>
    </source>
</evidence>
<dbReference type="PROSITE" id="PS51257">
    <property type="entry name" value="PROKAR_LIPOPROTEIN"/>
    <property type="match status" value="1"/>
</dbReference>
<protein>
    <submittedName>
        <fullName evidence="2">Oxidoreductase molybdopterin binding domain protein</fullName>
    </submittedName>
</protein>
<proteinExistence type="predicted"/>
<name>A0A4Y7RH38_9FIRM</name>
<dbReference type="Proteomes" id="UP000298324">
    <property type="component" value="Unassembled WGS sequence"/>
</dbReference>
<reference evidence="2 3" key="1">
    <citation type="journal article" date="2018" name="Environ. Microbiol.">
        <title>Novel energy conservation strategies and behaviour of Pelotomaculum schinkii driving syntrophic propionate catabolism.</title>
        <authorList>
            <person name="Hidalgo-Ahumada C.A.P."/>
            <person name="Nobu M.K."/>
            <person name="Narihiro T."/>
            <person name="Tamaki H."/>
            <person name="Liu W.T."/>
            <person name="Kamagata Y."/>
            <person name="Stams A.J.M."/>
            <person name="Imachi H."/>
            <person name="Sousa D.Z."/>
        </authorList>
    </citation>
    <scope>NUCLEOTIDE SEQUENCE [LARGE SCALE GENOMIC DNA]</scope>
    <source>
        <strain evidence="2 3">HH</strain>
    </source>
</reference>
<organism evidence="2 3">
    <name type="scientific">Pelotomaculum schinkii</name>
    <dbReference type="NCBI Taxonomy" id="78350"/>
    <lineage>
        <taxon>Bacteria</taxon>
        <taxon>Bacillati</taxon>
        <taxon>Bacillota</taxon>
        <taxon>Clostridia</taxon>
        <taxon>Eubacteriales</taxon>
        <taxon>Desulfotomaculaceae</taxon>
        <taxon>Pelotomaculum</taxon>
    </lineage>
</organism>
<sequence length="371" mass="41657">MLLKSGKGIYLYLVLLLIWITLTGCAQQNTPTRNPEYESQNVIVEGDIDQPKEITVGEMRALPQQKLDASLTRTTGLLEEFKATGPEVKDVLEHAGINYQDYKGIGFAGKDDYYCLVTPEIMAERQLILALTIDGQSELPDELRPARLCVQGEFGPYWVKMVDRIILYKEIPEKDINSVWVFKNLAEGIEPYQYEYYGSKDDAIELAQIFSRFDNVNSKAFFTMKSSDGFKKNEAINMVSQRYYIKVTGEGAPMNMAPNIKLGMNVMHIAWFSTNADAAFFPEEIVELTGQQQIEAQKGISLRAILEEVGLTDIDNKQFELVGTDGNSVKVSGQDLNKGILLTQDDGSYPVVWTEGEGLSLIDNLMRIRSV</sequence>